<name>A0AAV9M1A3_9SOLN</name>
<keyword evidence="3" id="KW-1185">Reference proteome</keyword>
<dbReference type="AlphaFoldDB" id="A0AAV9M1A3"/>
<evidence type="ECO:0000313" key="3">
    <source>
        <dbReference type="Proteomes" id="UP001311915"/>
    </source>
</evidence>
<reference evidence="2 3" key="1">
    <citation type="submission" date="2023-10" db="EMBL/GenBank/DDBJ databases">
        <title>Genome-Wide Identification Analysis in wild type Solanum Pinnatisectum Reveals Some Genes Defensing Phytophthora Infestans.</title>
        <authorList>
            <person name="Sun C."/>
        </authorList>
    </citation>
    <scope>NUCLEOTIDE SEQUENCE [LARGE SCALE GENOMIC DNA]</scope>
    <source>
        <strain evidence="2">LQN</strain>
        <tissue evidence="2">Leaf</tissue>
    </source>
</reference>
<dbReference type="EMBL" id="JAWPEI010000003">
    <property type="protein sequence ID" value="KAK4731478.1"/>
    <property type="molecule type" value="Genomic_DNA"/>
</dbReference>
<proteinExistence type="predicted"/>
<protein>
    <submittedName>
        <fullName evidence="2">Uncharacterized protein</fullName>
    </submittedName>
</protein>
<comment type="caution">
    <text evidence="2">The sequence shown here is derived from an EMBL/GenBank/DDBJ whole genome shotgun (WGS) entry which is preliminary data.</text>
</comment>
<gene>
    <name evidence="2" type="ORF">R3W88_024466</name>
</gene>
<feature type="region of interest" description="Disordered" evidence="1">
    <location>
        <begin position="1"/>
        <end position="27"/>
    </location>
</feature>
<evidence type="ECO:0000313" key="2">
    <source>
        <dbReference type="EMBL" id="KAK4731478.1"/>
    </source>
</evidence>
<accession>A0AAV9M1A3</accession>
<sequence length="81" mass="9286">MGAHSYAPKKLDLDLKNRPSPPAKRSIEKPPVLELKQLPSHLRYVFLVSNNTLRVILNANLNKEQVKEVITVLRRYKRAIG</sequence>
<evidence type="ECO:0000256" key="1">
    <source>
        <dbReference type="SAM" id="MobiDB-lite"/>
    </source>
</evidence>
<organism evidence="2 3">
    <name type="scientific">Solanum pinnatisectum</name>
    <name type="common">tansyleaf nightshade</name>
    <dbReference type="NCBI Taxonomy" id="50273"/>
    <lineage>
        <taxon>Eukaryota</taxon>
        <taxon>Viridiplantae</taxon>
        <taxon>Streptophyta</taxon>
        <taxon>Embryophyta</taxon>
        <taxon>Tracheophyta</taxon>
        <taxon>Spermatophyta</taxon>
        <taxon>Magnoliopsida</taxon>
        <taxon>eudicotyledons</taxon>
        <taxon>Gunneridae</taxon>
        <taxon>Pentapetalae</taxon>
        <taxon>asterids</taxon>
        <taxon>lamiids</taxon>
        <taxon>Solanales</taxon>
        <taxon>Solanaceae</taxon>
        <taxon>Solanoideae</taxon>
        <taxon>Solaneae</taxon>
        <taxon>Solanum</taxon>
    </lineage>
</organism>
<dbReference type="Proteomes" id="UP001311915">
    <property type="component" value="Unassembled WGS sequence"/>
</dbReference>